<dbReference type="Pfam" id="PF25368">
    <property type="entry name" value="PUB10_N"/>
    <property type="match status" value="1"/>
</dbReference>
<proteinExistence type="predicted"/>
<evidence type="ECO:0000256" key="6">
    <source>
        <dbReference type="ARBA" id="ARBA00022737"/>
    </source>
</evidence>
<dbReference type="EC" id="2.3.2.27" evidence="4"/>
<gene>
    <name evidence="10" type="ORF">SLEP1_g33561</name>
</gene>
<keyword evidence="8" id="KW-0472">Membrane</keyword>
<keyword evidence="8" id="KW-0812">Transmembrane</keyword>
<keyword evidence="11" id="KW-1185">Reference proteome</keyword>
<protein>
    <recommendedName>
        <fullName evidence="4">RING-type E3 ubiquitin transferase</fullName>
        <ecNumber evidence="4">2.3.2.27</ecNumber>
    </recommendedName>
</protein>
<evidence type="ECO:0000313" key="11">
    <source>
        <dbReference type="Proteomes" id="UP001054252"/>
    </source>
</evidence>
<evidence type="ECO:0000256" key="5">
    <source>
        <dbReference type="ARBA" id="ARBA00022679"/>
    </source>
</evidence>
<evidence type="ECO:0000256" key="4">
    <source>
        <dbReference type="ARBA" id="ARBA00012483"/>
    </source>
</evidence>
<evidence type="ECO:0000256" key="3">
    <source>
        <dbReference type="ARBA" id="ARBA00004906"/>
    </source>
</evidence>
<comment type="caution">
    <text evidence="10">The sequence shown here is derived from an EMBL/GenBank/DDBJ whole genome shotgun (WGS) entry which is preliminary data.</text>
</comment>
<comment type="function">
    <text evidence="2">Functions as an E3 ubiquitin ligase.</text>
</comment>
<keyword evidence="7" id="KW-0833">Ubl conjugation pathway</keyword>
<name>A0AAV5KH78_9ROSI</name>
<sequence>MDSSSGGSSNRGDGSDVVRELMEVIDTVGSYTGYRKTQRKECLNLVRRLKLLIPLLEEMRELEESVSGLALNSLVNLKKALLAAKKLLKDCNYGSKIYLVSLWCSDLIFFMLFAGCVVLFLCGVITFCIFVCQN</sequence>
<dbReference type="Proteomes" id="UP001054252">
    <property type="component" value="Unassembled WGS sequence"/>
</dbReference>
<comment type="catalytic activity">
    <reaction evidence="1">
        <text>S-ubiquitinyl-[E2 ubiquitin-conjugating enzyme]-L-cysteine + [acceptor protein]-L-lysine = [E2 ubiquitin-conjugating enzyme]-L-cysteine + N(6)-ubiquitinyl-[acceptor protein]-L-lysine.</text>
        <dbReference type="EC" id="2.3.2.27"/>
    </reaction>
</comment>
<accession>A0AAV5KH78</accession>
<keyword evidence="8" id="KW-1133">Transmembrane helix</keyword>
<dbReference type="Gene3D" id="1.20.930.20">
    <property type="entry name" value="Adaptor protein Cbl, N-terminal domain"/>
    <property type="match status" value="1"/>
</dbReference>
<evidence type="ECO:0000256" key="7">
    <source>
        <dbReference type="ARBA" id="ARBA00022786"/>
    </source>
</evidence>
<organism evidence="10 11">
    <name type="scientific">Rubroshorea leprosula</name>
    <dbReference type="NCBI Taxonomy" id="152421"/>
    <lineage>
        <taxon>Eukaryota</taxon>
        <taxon>Viridiplantae</taxon>
        <taxon>Streptophyta</taxon>
        <taxon>Embryophyta</taxon>
        <taxon>Tracheophyta</taxon>
        <taxon>Spermatophyta</taxon>
        <taxon>Magnoliopsida</taxon>
        <taxon>eudicotyledons</taxon>
        <taxon>Gunneridae</taxon>
        <taxon>Pentapetalae</taxon>
        <taxon>rosids</taxon>
        <taxon>malvids</taxon>
        <taxon>Malvales</taxon>
        <taxon>Dipterocarpaceae</taxon>
        <taxon>Rubroshorea</taxon>
    </lineage>
</organism>
<comment type="pathway">
    <text evidence="3">Protein modification; protein ubiquitination.</text>
</comment>
<evidence type="ECO:0000256" key="2">
    <source>
        <dbReference type="ARBA" id="ARBA00003861"/>
    </source>
</evidence>
<reference evidence="10 11" key="1">
    <citation type="journal article" date="2021" name="Commun. Biol.">
        <title>The genome of Shorea leprosula (Dipterocarpaceae) highlights the ecological relevance of drought in aseasonal tropical rainforests.</title>
        <authorList>
            <person name="Ng K.K.S."/>
            <person name="Kobayashi M.J."/>
            <person name="Fawcett J.A."/>
            <person name="Hatakeyama M."/>
            <person name="Paape T."/>
            <person name="Ng C.H."/>
            <person name="Ang C.C."/>
            <person name="Tnah L.H."/>
            <person name="Lee C.T."/>
            <person name="Nishiyama T."/>
            <person name="Sese J."/>
            <person name="O'Brien M.J."/>
            <person name="Copetti D."/>
            <person name="Mohd Noor M.I."/>
            <person name="Ong R.C."/>
            <person name="Putra M."/>
            <person name="Sireger I.Z."/>
            <person name="Indrioko S."/>
            <person name="Kosugi Y."/>
            <person name="Izuno A."/>
            <person name="Isagi Y."/>
            <person name="Lee S.L."/>
            <person name="Shimizu K.K."/>
        </authorList>
    </citation>
    <scope>NUCLEOTIDE SEQUENCE [LARGE SCALE GENOMIC DNA]</scope>
    <source>
        <strain evidence="10">214</strain>
    </source>
</reference>
<dbReference type="EMBL" id="BPVZ01000064">
    <property type="protein sequence ID" value="GKV23879.1"/>
    <property type="molecule type" value="Genomic_DNA"/>
</dbReference>
<dbReference type="GO" id="GO:0061630">
    <property type="term" value="F:ubiquitin protein ligase activity"/>
    <property type="evidence" value="ECO:0007669"/>
    <property type="project" value="UniProtKB-EC"/>
</dbReference>
<keyword evidence="5" id="KW-0808">Transferase</keyword>
<feature type="domain" description="PUB 12/19-like N-terminal" evidence="9">
    <location>
        <begin position="39"/>
        <end position="101"/>
    </location>
</feature>
<dbReference type="InterPro" id="IPR057623">
    <property type="entry name" value="PUB12-19-like_N"/>
</dbReference>
<evidence type="ECO:0000256" key="1">
    <source>
        <dbReference type="ARBA" id="ARBA00000900"/>
    </source>
</evidence>
<dbReference type="FunFam" id="1.20.930.20:FF:000002">
    <property type="entry name" value="RING-type E3 ubiquitin transferase"/>
    <property type="match status" value="1"/>
</dbReference>
<dbReference type="AlphaFoldDB" id="A0AAV5KH78"/>
<evidence type="ECO:0000259" key="9">
    <source>
        <dbReference type="Pfam" id="PF25368"/>
    </source>
</evidence>
<feature type="transmembrane region" description="Helical" evidence="8">
    <location>
        <begin position="107"/>
        <end position="132"/>
    </location>
</feature>
<dbReference type="GO" id="GO:0007166">
    <property type="term" value="P:cell surface receptor signaling pathway"/>
    <property type="evidence" value="ECO:0007669"/>
    <property type="project" value="InterPro"/>
</dbReference>
<evidence type="ECO:0000256" key="8">
    <source>
        <dbReference type="SAM" id="Phobius"/>
    </source>
</evidence>
<keyword evidence="6" id="KW-0677">Repeat</keyword>
<evidence type="ECO:0000313" key="10">
    <source>
        <dbReference type="EMBL" id="GKV23879.1"/>
    </source>
</evidence>
<dbReference type="InterPro" id="IPR036537">
    <property type="entry name" value="Adaptor_Cbl_N_dom_sf"/>
</dbReference>